<sequence length="128" mass="14929">MNFFKQLSFLIVIVISLSAVAQEADSVAILTETPNRKVIQKDYLTIVYKPYGLKTNMAYVSINGEDYQKIKNKRSKISNLYDYNGLIRLLKKYNAEGWELVCKQFDFEEQGDDHLFIMMTRENEEGKN</sequence>
<dbReference type="Proteomes" id="UP001595793">
    <property type="component" value="Unassembled WGS sequence"/>
</dbReference>
<comment type="caution">
    <text evidence="2">The sequence shown here is derived from an EMBL/GenBank/DDBJ whole genome shotgun (WGS) entry which is preliminary data.</text>
</comment>
<keyword evidence="3" id="KW-1185">Reference proteome</keyword>
<name>A0ABV8H5A3_9FLAO</name>
<reference evidence="3" key="1">
    <citation type="journal article" date="2019" name="Int. J. Syst. Evol. Microbiol.">
        <title>The Global Catalogue of Microorganisms (GCM) 10K type strain sequencing project: providing services to taxonomists for standard genome sequencing and annotation.</title>
        <authorList>
            <consortium name="The Broad Institute Genomics Platform"/>
            <consortium name="The Broad Institute Genome Sequencing Center for Infectious Disease"/>
            <person name="Wu L."/>
            <person name="Ma J."/>
        </authorList>
    </citation>
    <scope>NUCLEOTIDE SEQUENCE [LARGE SCALE GENOMIC DNA]</scope>
    <source>
        <strain evidence="3">CECT 9128</strain>
    </source>
</reference>
<accession>A0ABV8H5A3</accession>
<dbReference type="RefSeq" id="WP_290236260.1">
    <property type="nucleotide sequence ID" value="NZ_JAUFPZ010000002.1"/>
</dbReference>
<feature type="signal peptide" evidence="1">
    <location>
        <begin position="1"/>
        <end position="21"/>
    </location>
</feature>
<evidence type="ECO:0000256" key="1">
    <source>
        <dbReference type="SAM" id="SignalP"/>
    </source>
</evidence>
<dbReference type="EMBL" id="JBHSAS010000006">
    <property type="protein sequence ID" value="MFC4026381.1"/>
    <property type="molecule type" value="Genomic_DNA"/>
</dbReference>
<protein>
    <submittedName>
        <fullName evidence="2">Uncharacterized protein</fullName>
    </submittedName>
</protein>
<feature type="chain" id="PRO_5046398730" evidence="1">
    <location>
        <begin position="22"/>
        <end position="128"/>
    </location>
</feature>
<evidence type="ECO:0000313" key="2">
    <source>
        <dbReference type="EMBL" id="MFC4026381.1"/>
    </source>
</evidence>
<proteinExistence type="predicted"/>
<keyword evidence="1" id="KW-0732">Signal</keyword>
<evidence type="ECO:0000313" key="3">
    <source>
        <dbReference type="Proteomes" id="UP001595793"/>
    </source>
</evidence>
<gene>
    <name evidence="2" type="ORF">ACFOS1_03115</name>
</gene>
<organism evidence="2 3">
    <name type="scientific">Zunongwangia endophytica</name>
    <dbReference type="NCBI Taxonomy" id="1808945"/>
    <lineage>
        <taxon>Bacteria</taxon>
        <taxon>Pseudomonadati</taxon>
        <taxon>Bacteroidota</taxon>
        <taxon>Flavobacteriia</taxon>
        <taxon>Flavobacteriales</taxon>
        <taxon>Flavobacteriaceae</taxon>
        <taxon>Zunongwangia</taxon>
    </lineage>
</organism>